<dbReference type="EMBL" id="JANAVB010037416">
    <property type="protein sequence ID" value="KAJ6802391.1"/>
    <property type="molecule type" value="Genomic_DNA"/>
</dbReference>
<reference evidence="7" key="2">
    <citation type="submission" date="2023-04" db="EMBL/GenBank/DDBJ databases">
        <authorList>
            <person name="Bruccoleri R.E."/>
            <person name="Oakeley E.J."/>
            <person name="Faust A.-M."/>
            <person name="Dessus-Babus S."/>
            <person name="Altorfer M."/>
            <person name="Burckhardt D."/>
            <person name="Oertli M."/>
            <person name="Naumann U."/>
            <person name="Petersen F."/>
            <person name="Wong J."/>
        </authorList>
    </citation>
    <scope>NUCLEOTIDE SEQUENCE</scope>
    <source>
        <strain evidence="7">GSM-AAB239-AS_SAM_17_03QT</strain>
        <tissue evidence="7">Leaf</tissue>
    </source>
</reference>
<dbReference type="InterPro" id="IPR017853">
    <property type="entry name" value="GH"/>
</dbReference>
<evidence type="ECO:0000256" key="1">
    <source>
        <dbReference type="ARBA" id="ARBA00005641"/>
    </source>
</evidence>
<dbReference type="SUPFAM" id="SSF51445">
    <property type="entry name" value="(Trans)glycosidases"/>
    <property type="match status" value="1"/>
</dbReference>
<dbReference type="PANTHER" id="PTHR31263:SF44">
    <property type="entry name" value="OS04G0481200 PROTEIN"/>
    <property type="match status" value="1"/>
</dbReference>
<dbReference type="GO" id="GO:0000272">
    <property type="term" value="P:polysaccharide catabolic process"/>
    <property type="evidence" value="ECO:0007669"/>
    <property type="project" value="InterPro"/>
</dbReference>
<evidence type="ECO:0000259" key="6">
    <source>
        <dbReference type="Pfam" id="PF00150"/>
    </source>
</evidence>
<evidence type="ECO:0000256" key="2">
    <source>
        <dbReference type="ARBA" id="ARBA00022801"/>
    </source>
</evidence>
<dbReference type="AlphaFoldDB" id="A0AAX6EEG1"/>
<reference evidence="7" key="1">
    <citation type="journal article" date="2023" name="GigaByte">
        <title>Genome assembly of the bearded iris, Iris pallida Lam.</title>
        <authorList>
            <person name="Bruccoleri R.E."/>
            <person name="Oakeley E.J."/>
            <person name="Faust A.M.E."/>
            <person name="Altorfer M."/>
            <person name="Dessus-Babus S."/>
            <person name="Burckhardt D."/>
            <person name="Oertli M."/>
            <person name="Naumann U."/>
            <person name="Petersen F."/>
            <person name="Wong J."/>
        </authorList>
    </citation>
    <scope>NUCLEOTIDE SEQUENCE</scope>
    <source>
        <strain evidence="7">GSM-AAB239-AS_SAM_17_03QT</strain>
    </source>
</reference>
<name>A0AAX6EEG1_IRIPA</name>
<keyword evidence="3 4" id="KW-0326">Glycosidase</keyword>
<organism evidence="7 8">
    <name type="scientific">Iris pallida</name>
    <name type="common">Sweet iris</name>
    <dbReference type="NCBI Taxonomy" id="29817"/>
    <lineage>
        <taxon>Eukaryota</taxon>
        <taxon>Viridiplantae</taxon>
        <taxon>Streptophyta</taxon>
        <taxon>Embryophyta</taxon>
        <taxon>Tracheophyta</taxon>
        <taxon>Spermatophyta</taxon>
        <taxon>Magnoliopsida</taxon>
        <taxon>Liliopsida</taxon>
        <taxon>Asparagales</taxon>
        <taxon>Iridaceae</taxon>
        <taxon>Iridoideae</taxon>
        <taxon>Irideae</taxon>
        <taxon>Iris</taxon>
    </lineage>
</organism>
<keyword evidence="2 4" id="KW-0378">Hydrolase</keyword>
<feature type="chain" id="PRO_5043769260" description="Glycoside hydrolase family 5 domain-containing protein" evidence="5">
    <location>
        <begin position="22"/>
        <end position="570"/>
    </location>
</feature>
<evidence type="ECO:0000256" key="3">
    <source>
        <dbReference type="ARBA" id="ARBA00023295"/>
    </source>
</evidence>
<keyword evidence="5" id="KW-0732">Signal</keyword>
<dbReference type="InterPro" id="IPR035992">
    <property type="entry name" value="Ricin_B-like_lectins"/>
</dbReference>
<evidence type="ECO:0000256" key="5">
    <source>
        <dbReference type="SAM" id="SignalP"/>
    </source>
</evidence>
<dbReference type="InterPro" id="IPR001547">
    <property type="entry name" value="Glyco_hydro_5"/>
</dbReference>
<comment type="similarity">
    <text evidence="1 4">Belongs to the glycosyl hydrolase 5 (cellulase A) family.</text>
</comment>
<dbReference type="GO" id="GO:0004553">
    <property type="term" value="F:hydrolase activity, hydrolyzing O-glycosyl compounds"/>
    <property type="evidence" value="ECO:0007669"/>
    <property type="project" value="InterPro"/>
</dbReference>
<dbReference type="Pfam" id="PF00150">
    <property type="entry name" value="Cellulase"/>
    <property type="match status" value="1"/>
</dbReference>
<dbReference type="PANTHER" id="PTHR31263">
    <property type="entry name" value="CELLULASE FAMILY PROTEIN (AFU_ORTHOLOGUE AFUA_5G14560)"/>
    <property type="match status" value="1"/>
</dbReference>
<dbReference type="SUPFAM" id="SSF50370">
    <property type="entry name" value="Ricin B-like lectins"/>
    <property type="match status" value="1"/>
</dbReference>
<comment type="caution">
    <text evidence="7">The sequence shown here is derived from an EMBL/GenBank/DDBJ whole genome shotgun (WGS) entry which is preliminary data.</text>
</comment>
<feature type="signal peptide" evidence="5">
    <location>
        <begin position="1"/>
        <end position="21"/>
    </location>
</feature>
<protein>
    <recommendedName>
        <fullName evidence="6">Glycoside hydrolase family 5 domain-containing protein</fullName>
    </recommendedName>
</protein>
<gene>
    <name evidence="7" type="ORF">M6B38_195350</name>
</gene>
<evidence type="ECO:0000313" key="7">
    <source>
        <dbReference type="EMBL" id="KAJ6802391.1"/>
    </source>
</evidence>
<evidence type="ECO:0000313" key="8">
    <source>
        <dbReference type="Proteomes" id="UP001140949"/>
    </source>
</evidence>
<dbReference type="Gene3D" id="3.20.20.80">
    <property type="entry name" value="Glycosidases"/>
    <property type="match status" value="1"/>
</dbReference>
<evidence type="ECO:0000256" key="4">
    <source>
        <dbReference type="RuleBase" id="RU361153"/>
    </source>
</evidence>
<accession>A0AAX6EEG1</accession>
<proteinExistence type="inferred from homology"/>
<keyword evidence="8" id="KW-1185">Reference proteome</keyword>
<feature type="domain" description="Glycoside hydrolase family 5" evidence="6">
    <location>
        <begin position="66"/>
        <end position="347"/>
    </location>
</feature>
<dbReference type="Proteomes" id="UP001140949">
    <property type="component" value="Unassembled WGS sequence"/>
</dbReference>
<sequence>MRTLLFLLVPAVLLLVPSSRALSLPRLSTSSRWIVDESTGARVKLSCVNWAAHLEPVVAEGLGKQPLDAISKIVVSMGFNCVRLTWPLYLATNDSLASVTVRQSLQSLGLGESVGAVKVNNPSLLDLPLIEAYKAVVANLGDNNIMVILDNHVSKPGWCCSNFDGNGFFGDKYFDPEEWIEGLTRMATLFNGSGNVVGMSLRNELRGPGQNLTLWYRYMQRGAEAVHSANPNVLVILSGLNFDNDLSFLAKNQVNLTFTGKLVFELHWYGFSDGQAWAEGSPNQVCGSVRASVMRRGGFLLDQGWPLLLSEFGVDQRGANANDNRYLGCAMGVAAELDLDWALWALQGSYYSRQGVPGLDEVYGVLAWDWCKPRNSGFLRRISTLQRPFRGPGLSDVEPYVLIFHPATGLCVQKKSLMEPLRLGSCDQPQAWSYSQQTLSPKDTVPMCLKAEGEGKPAKLGIICSDSRSKWDLISDSKMHVSAKPAGDGTGAALCLDVGPDGASVVTNACRCIGRDKSCDPASQWFKMVNSTRSVAGATSSRRGSSEREAGGGLISRIASFVFDQFTFVA</sequence>